<accession>A0A0K1P588</accession>
<gene>
    <name evidence="3" type="primary">cutC</name>
    <name evidence="3" type="ORF">STURON_00204</name>
</gene>
<name>A0A0K1P588_9MOLU</name>
<keyword evidence="4" id="KW-1185">Reference proteome</keyword>
<dbReference type="EMBL" id="CP012328">
    <property type="protein sequence ID" value="AKU79450.1"/>
    <property type="molecule type" value="Genomic_DNA"/>
</dbReference>
<dbReference type="Gene3D" id="3.20.20.380">
    <property type="entry name" value="Copper homeostasis (CutC) domain"/>
    <property type="match status" value="1"/>
</dbReference>
<dbReference type="InterPro" id="IPR036822">
    <property type="entry name" value="CutC-like_dom_sf"/>
</dbReference>
<evidence type="ECO:0000256" key="2">
    <source>
        <dbReference type="ARBA" id="ARBA00019014"/>
    </source>
</evidence>
<dbReference type="KEGG" id="stur:STURON_00204"/>
<dbReference type="Proteomes" id="UP000067243">
    <property type="component" value="Chromosome"/>
</dbReference>
<dbReference type="PANTHER" id="PTHR12598:SF0">
    <property type="entry name" value="COPPER HOMEOSTASIS PROTEIN CUTC HOMOLOG"/>
    <property type="match status" value="1"/>
</dbReference>
<organism evidence="3 4">
    <name type="scientific">Spiroplasma turonicum</name>
    <dbReference type="NCBI Taxonomy" id="216946"/>
    <lineage>
        <taxon>Bacteria</taxon>
        <taxon>Bacillati</taxon>
        <taxon>Mycoplasmatota</taxon>
        <taxon>Mollicutes</taxon>
        <taxon>Entomoplasmatales</taxon>
        <taxon>Spiroplasmataceae</taxon>
        <taxon>Spiroplasma</taxon>
    </lineage>
</organism>
<dbReference type="RefSeq" id="WP_075048053.1">
    <property type="nucleotide sequence ID" value="NZ_CP012328.1"/>
</dbReference>
<protein>
    <recommendedName>
        <fullName evidence="2">Copper homeostasis protein cutC homolog</fullName>
    </recommendedName>
</protein>
<sequence length="220" mass="24857">MLLEVIAKSIEDVHDINNSNAHRIELCKDLNVGGLTPDYNLIKHATDISTLPINVIVRPSFKSFVYSEAEKIQILKDIEFIKTTKANGIVFGGLIDKNIDVEFLKLVIKTKEDLEITFHKAFDEVNDFIESYKILNELNINNVLTSGGTNINKGFKELIKLRNLQLDTKILVGGGVNLNNIKLLSNEFKNIHIGRLARFNNSWDSKIDILTINNLLINNL</sequence>
<evidence type="ECO:0000313" key="3">
    <source>
        <dbReference type="EMBL" id="AKU79450.1"/>
    </source>
</evidence>
<dbReference type="InterPro" id="IPR005627">
    <property type="entry name" value="CutC-like"/>
</dbReference>
<dbReference type="OrthoDB" id="9815677at2"/>
<dbReference type="SUPFAM" id="SSF110395">
    <property type="entry name" value="CutC-like"/>
    <property type="match status" value="1"/>
</dbReference>
<evidence type="ECO:0000256" key="1">
    <source>
        <dbReference type="ARBA" id="ARBA00007768"/>
    </source>
</evidence>
<evidence type="ECO:0000313" key="4">
    <source>
        <dbReference type="Proteomes" id="UP000067243"/>
    </source>
</evidence>
<dbReference type="STRING" id="216946.STURO_v1c02030"/>
<proteinExistence type="inferred from homology"/>
<dbReference type="GO" id="GO:0005507">
    <property type="term" value="F:copper ion binding"/>
    <property type="evidence" value="ECO:0007669"/>
    <property type="project" value="TreeGrafter"/>
</dbReference>
<comment type="similarity">
    <text evidence="1">Belongs to the CutC family.</text>
</comment>
<dbReference type="AlphaFoldDB" id="A0A0K1P588"/>
<reference evidence="3 4" key="1">
    <citation type="journal article" date="2015" name="Genome Announc.">
        <title>Complete Genome Sequence of Spiroplasma turonicum Strain Tab4cT, a Parasite of a Horse Fly, Haematopota sp. (Diptera: Tabanidae).</title>
        <authorList>
            <person name="Davis R.E."/>
            <person name="Shao J."/>
            <person name="Zhao Y."/>
            <person name="Gasparich G.E."/>
            <person name="Gaynor B.J."/>
            <person name="Donofrio N."/>
        </authorList>
    </citation>
    <scope>NUCLEOTIDE SEQUENCE [LARGE SCALE GENOMIC DNA]</scope>
    <source>
        <strain evidence="3 4">Tab4c</strain>
    </source>
</reference>
<dbReference type="PATRIC" id="fig|216946.3.peg.203"/>
<dbReference type="Pfam" id="PF03932">
    <property type="entry name" value="CutC"/>
    <property type="match status" value="1"/>
</dbReference>
<dbReference type="PANTHER" id="PTHR12598">
    <property type="entry name" value="COPPER HOMEOSTASIS PROTEIN CUTC"/>
    <property type="match status" value="1"/>
</dbReference>